<evidence type="ECO:0000313" key="2">
    <source>
        <dbReference type="EMBL" id="MBF6297732.1"/>
    </source>
</evidence>
<keyword evidence="1" id="KW-0732">Signal</keyword>
<keyword evidence="3" id="KW-1185">Reference proteome</keyword>
<feature type="chain" id="PRO_5047367117" evidence="1">
    <location>
        <begin position="29"/>
        <end position="334"/>
    </location>
</feature>
<dbReference type="RefSeq" id="WP_195129054.1">
    <property type="nucleotide sequence ID" value="NZ_JADLQX010000005.1"/>
</dbReference>
<reference evidence="2 3" key="1">
    <citation type="submission" date="2020-10" db="EMBL/GenBank/DDBJ databases">
        <title>Identification of Nocardia species via Next-generation sequencing and recognition of intraspecies genetic diversity.</title>
        <authorList>
            <person name="Li P."/>
            <person name="Li P."/>
            <person name="Lu B."/>
        </authorList>
    </citation>
    <scope>NUCLEOTIDE SEQUENCE [LARGE SCALE GENOMIC DNA]</scope>
    <source>
        <strain evidence="2 3">BJ06-0157</strain>
    </source>
</reference>
<gene>
    <name evidence="2" type="ORF">IU459_09260</name>
</gene>
<dbReference type="Gene3D" id="3.40.50.1820">
    <property type="entry name" value="alpha/beta hydrolase"/>
    <property type="match status" value="1"/>
</dbReference>
<proteinExistence type="predicted"/>
<accession>A0ABS0CMA4</accession>
<dbReference type="PANTHER" id="PTHR48098:SF1">
    <property type="entry name" value="DIACYLGLYCEROL ACYLTRANSFERASE_MYCOLYLTRANSFERASE AG85A"/>
    <property type="match status" value="1"/>
</dbReference>
<dbReference type="EMBL" id="JADLQX010000005">
    <property type="protein sequence ID" value="MBF6297732.1"/>
    <property type="molecule type" value="Genomic_DNA"/>
</dbReference>
<dbReference type="InterPro" id="IPR000801">
    <property type="entry name" value="Esterase-like"/>
</dbReference>
<sequence length="334" mass="35814">MRGSHLRWLVLFAATVGAAASAVVPAQADAAPAESSIVSVQEHSDRALTLTVRSAAMDLDIPVEVQRAADTSVPRPVLYLLLGAGGGSDGSTWATKTDAMQFLSDKNVHAVTPIGGMFSYYADWQKDDPRLGRQKWKTFLSSELPPLINAYLGTSGRNAVAGFSMSGTTTLALAATTGDLFSSVAAYSGCAQTSDPVGREFIRLTVEEWGWAEMDNMWGPADDPQWRANDPYVQAEGLRGKSIYISSGNGLPGVYDVYGGKYSLPGAWGFSNQIVLGGVIEAATNYCSQNMKSRLDSLGIPARYNFRPEGTHTWGYWEDALKDSWPTLAAPLGI</sequence>
<dbReference type="PANTHER" id="PTHR48098">
    <property type="entry name" value="ENTEROCHELIN ESTERASE-RELATED"/>
    <property type="match status" value="1"/>
</dbReference>
<dbReference type="SUPFAM" id="SSF53474">
    <property type="entry name" value="alpha/beta-Hydrolases"/>
    <property type="match status" value="1"/>
</dbReference>
<evidence type="ECO:0000256" key="1">
    <source>
        <dbReference type="SAM" id="SignalP"/>
    </source>
</evidence>
<evidence type="ECO:0000313" key="3">
    <source>
        <dbReference type="Proteomes" id="UP000702209"/>
    </source>
</evidence>
<name>A0ABS0CMA4_9NOCA</name>
<comment type="caution">
    <text evidence="2">The sequence shown here is derived from an EMBL/GenBank/DDBJ whole genome shotgun (WGS) entry which is preliminary data.</text>
</comment>
<organism evidence="2 3">
    <name type="scientific">Nocardia amamiensis</name>
    <dbReference type="NCBI Taxonomy" id="404578"/>
    <lineage>
        <taxon>Bacteria</taxon>
        <taxon>Bacillati</taxon>
        <taxon>Actinomycetota</taxon>
        <taxon>Actinomycetes</taxon>
        <taxon>Mycobacteriales</taxon>
        <taxon>Nocardiaceae</taxon>
        <taxon>Nocardia</taxon>
    </lineage>
</organism>
<dbReference type="InterPro" id="IPR029058">
    <property type="entry name" value="AB_hydrolase_fold"/>
</dbReference>
<dbReference type="Proteomes" id="UP000702209">
    <property type="component" value="Unassembled WGS sequence"/>
</dbReference>
<feature type="signal peptide" evidence="1">
    <location>
        <begin position="1"/>
        <end position="28"/>
    </location>
</feature>
<dbReference type="InterPro" id="IPR050583">
    <property type="entry name" value="Mycobacterial_A85_antigen"/>
</dbReference>
<dbReference type="Pfam" id="PF00756">
    <property type="entry name" value="Esterase"/>
    <property type="match status" value="1"/>
</dbReference>
<protein>
    <submittedName>
        <fullName evidence="2">Esterase family protein</fullName>
    </submittedName>
</protein>